<dbReference type="EMBL" id="LAZR01000498">
    <property type="protein sequence ID" value="KKN66543.1"/>
    <property type="molecule type" value="Genomic_DNA"/>
</dbReference>
<evidence type="ECO:0000313" key="1">
    <source>
        <dbReference type="EMBL" id="KKN66543.1"/>
    </source>
</evidence>
<reference evidence="1" key="1">
    <citation type="journal article" date="2015" name="Nature">
        <title>Complex archaea that bridge the gap between prokaryotes and eukaryotes.</title>
        <authorList>
            <person name="Spang A."/>
            <person name="Saw J.H."/>
            <person name="Jorgensen S.L."/>
            <person name="Zaremba-Niedzwiedzka K."/>
            <person name="Martijn J."/>
            <person name="Lind A.E."/>
            <person name="van Eijk R."/>
            <person name="Schleper C."/>
            <person name="Guy L."/>
            <person name="Ettema T.J."/>
        </authorList>
    </citation>
    <scope>NUCLEOTIDE SEQUENCE</scope>
</reference>
<comment type="caution">
    <text evidence="1">The sequence shown here is derived from an EMBL/GenBank/DDBJ whole genome shotgun (WGS) entry which is preliminary data.</text>
</comment>
<proteinExistence type="predicted"/>
<organism evidence="1">
    <name type="scientific">marine sediment metagenome</name>
    <dbReference type="NCBI Taxonomy" id="412755"/>
    <lineage>
        <taxon>unclassified sequences</taxon>
        <taxon>metagenomes</taxon>
        <taxon>ecological metagenomes</taxon>
    </lineage>
</organism>
<accession>A0A0F9VL64</accession>
<gene>
    <name evidence="1" type="ORF">LCGC14_0470770</name>
</gene>
<dbReference type="AlphaFoldDB" id="A0A0F9VL64"/>
<name>A0A0F9VL64_9ZZZZ</name>
<protein>
    <submittedName>
        <fullName evidence="1">Uncharacterized protein</fullName>
    </submittedName>
</protein>
<sequence>MAIAKSGAGRQIGDGNLDETLLGVQPAPQTATTTDTLTAAQILGGLLVGTAGTSAVNYTLPTVTLLEAALTNAVKVNGTFDFTIINLGTSSGIITIVVGTGWTLVGMVTIPITTNAGSSATFRARKTAAGAWTLYRIS</sequence>